<dbReference type="AlphaFoldDB" id="A0A558HI24"/>
<gene>
    <name evidence="3" type="ORF">FQP86_13545</name>
</gene>
<dbReference type="Gene3D" id="3.30.1370.60">
    <property type="entry name" value="Hypothetical oxidoreductase yiak, domain 2"/>
    <property type="match status" value="1"/>
</dbReference>
<dbReference type="PANTHER" id="PTHR11091:SF0">
    <property type="entry name" value="MALATE DEHYDROGENASE"/>
    <property type="match status" value="1"/>
</dbReference>
<dbReference type="InterPro" id="IPR036111">
    <property type="entry name" value="Mal/L-sulfo/L-lacto_DH-like_sf"/>
</dbReference>
<dbReference type="Gene3D" id="1.10.1530.10">
    <property type="match status" value="1"/>
</dbReference>
<name>A0A558HI24_9GAMM</name>
<dbReference type="Proteomes" id="UP000319941">
    <property type="component" value="Unassembled WGS sequence"/>
</dbReference>
<keyword evidence="2" id="KW-0560">Oxidoreductase</keyword>
<keyword evidence="4" id="KW-1185">Reference proteome</keyword>
<dbReference type="InterPro" id="IPR003767">
    <property type="entry name" value="Malate/L-lactate_DH-like"/>
</dbReference>
<dbReference type="GO" id="GO:0016491">
    <property type="term" value="F:oxidoreductase activity"/>
    <property type="evidence" value="ECO:0007669"/>
    <property type="project" value="UniProtKB-KW"/>
</dbReference>
<evidence type="ECO:0000256" key="2">
    <source>
        <dbReference type="ARBA" id="ARBA00023002"/>
    </source>
</evidence>
<dbReference type="Pfam" id="PF02615">
    <property type="entry name" value="Ldh_2"/>
    <property type="match status" value="1"/>
</dbReference>
<proteinExistence type="inferred from homology"/>
<evidence type="ECO:0000313" key="3">
    <source>
        <dbReference type="EMBL" id="TVU68789.1"/>
    </source>
</evidence>
<accession>A0A558HI24</accession>
<evidence type="ECO:0000256" key="1">
    <source>
        <dbReference type="ARBA" id="ARBA00006056"/>
    </source>
</evidence>
<protein>
    <submittedName>
        <fullName evidence="3">Ldh family oxidoreductase</fullName>
    </submittedName>
</protein>
<dbReference type="OrthoDB" id="9769447at2"/>
<dbReference type="RefSeq" id="WP_144727836.1">
    <property type="nucleotide sequence ID" value="NZ_CAWOWR010000147.1"/>
</dbReference>
<dbReference type="InterPro" id="IPR043143">
    <property type="entry name" value="Mal/L-sulf/L-lact_DH-like_NADP"/>
</dbReference>
<reference evidence="3 4" key="1">
    <citation type="submission" date="2019-07" db="EMBL/GenBank/DDBJ databases">
        <title>Diversity of Bacteria from Kongsfjorden, Arctic.</title>
        <authorList>
            <person name="Yu Y."/>
        </authorList>
    </citation>
    <scope>NUCLEOTIDE SEQUENCE [LARGE SCALE GENOMIC DNA]</scope>
    <source>
        <strain evidence="3 4">SM1923</strain>
    </source>
</reference>
<dbReference type="InterPro" id="IPR043144">
    <property type="entry name" value="Mal/L-sulf/L-lact_DH-like_ah"/>
</dbReference>
<sequence length="334" mass="35123">MNVNIELEVSQARELAMAAMGGRGFGESEARITVEALLAAERDGLPSHGLSRLSFYLDQAASGKVNAAAVPRVEADGAVIRVDAAHGLAFPAIARGLEAGYECLSRFGIAAVSIAHSHHFGVAGAPVEAASRRGYMALAFSNAPSAMAPWGGTTPLFGTNPIAFACPRRDGEPLLIDLSLSKVARGKVMLAKKNNELIPEGWALNGEGRPTTDPDEALSGSMLPAGDVKGAALALMVELLTAGLTGSHFGFQASSFFDAEGDAPSIGQLILLFDPSRFSTGFVDHAEQLFAAMQDQRGVRLPGERRYALRRESRDNMTLPAALVEDLKRHAASG</sequence>
<dbReference type="EMBL" id="VNFH01000009">
    <property type="protein sequence ID" value="TVU68789.1"/>
    <property type="molecule type" value="Genomic_DNA"/>
</dbReference>
<dbReference type="SUPFAM" id="SSF89733">
    <property type="entry name" value="L-sulfolactate dehydrogenase-like"/>
    <property type="match status" value="1"/>
</dbReference>
<comment type="caution">
    <text evidence="3">The sequence shown here is derived from an EMBL/GenBank/DDBJ whole genome shotgun (WGS) entry which is preliminary data.</text>
</comment>
<comment type="similarity">
    <text evidence="1">Belongs to the LDH2/MDH2 oxidoreductase family.</text>
</comment>
<dbReference type="PANTHER" id="PTHR11091">
    <property type="entry name" value="OXIDOREDUCTASE-RELATED"/>
    <property type="match status" value="1"/>
</dbReference>
<evidence type="ECO:0000313" key="4">
    <source>
        <dbReference type="Proteomes" id="UP000319941"/>
    </source>
</evidence>
<organism evidence="3 4">
    <name type="scientific">Cobetia crustatorum</name>
    <dbReference type="NCBI Taxonomy" id="553385"/>
    <lineage>
        <taxon>Bacteria</taxon>
        <taxon>Pseudomonadati</taxon>
        <taxon>Pseudomonadota</taxon>
        <taxon>Gammaproteobacteria</taxon>
        <taxon>Oceanospirillales</taxon>
        <taxon>Halomonadaceae</taxon>
        <taxon>Cobetia</taxon>
    </lineage>
</organism>